<organism evidence="2 3">
    <name type="scientific">Halteria grandinella</name>
    <dbReference type="NCBI Taxonomy" id="5974"/>
    <lineage>
        <taxon>Eukaryota</taxon>
        <taxon>Sar</taxon>
        <taxon>Alveolata</taxon>
        <taxon>Ciliophora</taxon>
        <taxon>Intramacronucleata</taxon>
        <taxon>Spirotrichea</taxon>
        <taxon>Stichotrichia</taxon>
        <taxon>Sporadotrichida</taxon>
        <taxon>Halteriidae</taxon>
        <taxon>Halteria</taxon>
    </lineage>
</organism>
<keyword evidence="1" id="KW-0472">Membrane</keyword>
<accession>A0A8J8SWG8</accession>
<evidence type="ECO:0000256" key="1">
    <source>
        <dbReference type="SAM" id="Phobius"/>
    </source>
</evidence>
<keyword evidence="1" id="KW-0812">Transmembrane</keyword>
<dbReference type="Proteomes" id="UP000785679">
    <property type="component" value="Unassembled WGS sequence"/>
</dbReference>
<proteinExistence type="predicted"/>
<comment type="caution">
    <text evidence="2">The sequence shown here is derived from an EMBL/GenBank/DDBJ whole genome shotgun (WGS) entry which is preliminary data.</text>
</comment>
<feature type="transmembrane region" description="Helical" evidence="1">
    <location>
        <begin position="77"/>
        <end position="98"/>
    </location>
</feature>
<protein>
    <submittedName>
        <fullName evidence="2">Uncharacterized protein</fullName>
    </submittedName>
</protein>
<name>A0A8J8SWG8_HALGN</name>
<gene>
    <name evidence="2" type="ORF">FGO68_gene15819</name>
</gene>
<dbReference type="AlphaFoldDB" id="A0A8J8SWG8"/>
<sequence>MFYNIVSTNLLITKSVDVINLQYRNADIIHILRLQTSQLAIQFIKEALYHLIPNLIQSKTPRISTSRQKYSHNFKAIRLPFLITLWLVNTMTITIMLYQERKGENKLQEEFLKEAVRVHGGQYYMTKLWSVRER</sequence>
<evidence type="ECO:0000313" key="3">
    <source>
        <dbReference type="Proteomes" id="UP000785679"/>
    </source>
</evidence>
<dbReference type="EMBL" id="RRYP01018976">
    <property type="protein sequence ID" value="TNV73397.1"/>
    <property type="molecule type" value="Genomic_DNA"/>
</dbReference>
<evidence type="ECO:0000313" key="2">
    <source>
        <dbReference type="EMBL" id="TNV73397.1"/>
    </source>
</evidence>
<keyword evidence="1" id="KW-1133">Transmembrane helix</keyword>
<keyword evidence="3" id="KW-1185">Reference proteome</keyword>
<reference evidence="2" key="1">
    <citation type="submission" date="2019-06" db="EMBL/GenBank/DDBJ databases">
        <authorList>
            <person name="Zheng W."/>
        </authorList>
    </citation>
    <scope>NUCLEOTIDE SEQUENCE</scope>
    <source>
        <strain evidence="2">QDHG01</strain>
    </source>
</reference>